<dbReference type="EMBL" id="GBRH01187821">
    <property type="protein sequence ID" value="JAE10075.1"/>
    <property type="molecule type" value="Transcribed_RNA"/>
</dbReference>
<reference evidence="1" key="1">
    <citation type="submission" date="2014-09" db="EMBL/GenBank/DDBJ databases">
        <authorList>
            <person name="Magalhaes I.L.F."/>
            <person name="Oliveira U."/>
            <person name="Santos F.R."/>
            <person name="Vidigal T.H.D.A."/>
            <person name="Brescovit A.D."/>
            <person name="Santos A.J."/>
        </authorList>
    </citation>
    <scope>NUCLEOTIDE SEQUENCE</scope>
    <source>
        <tissue evidence="1">Shoot tissue taken approximately 20 cm above the soil surface</tissue>
    </source>
</reference>
<accession>A0A0A9FAM6</accession>
<reference evidence="1" key="2">
    <citation type="journal article" date="2015" name="Data Brief">
        <title>Shoot transcriptome of the giant reed, Arundo donax.</title>
        <authorList>
            <person name="Barrero R.A."/>
            <person name="Guerrero F.D."/>
            <person name="Moolhuijzen P."/>
            <person name="Goolsby J.A."/>
            <person name="Tidwell J."/>
            <person name="Bellgard S.E."/>
            <person name="Bellgard M.I."/>
        </authorList>
    </citation>
    <scope>NUCLEOTIDE SEQUENCE</scope>
    <source>
        <tissue evidence="1">Shoot tissue taken approximately 20 cm above the soil surface</tissue>
    </source>
</reference>
<evidence type="ECO:0000313" key="1">
    <source>
        <dbReference type="EMBL" id="JAE10075.1"/>
    </source>
</evidence>
<proteinExistence type="predicted"/>
<dbReference type="AlphaFoldDB" id="A0A0A9FAM6"/>
<organism evidence="1">
    <name type="scientific">Arundo donax</name>
    <name type="common">Giant reed</name>
    <name type="synonym">Donax arundinaceus</name>
    <dbReference type="NCBI Taxonomy" id="35708"/>
    <lineage>
        <taxon>Eukaryota</taxon>
        <taxon>Viridiplantae</taxon>
        <taxon>Streptophyta</taxon>
        <taxon>Embryophyta</taxon>
        <taxon>Tracheophyta</taxon>
        <taxon>Spermatophyta</taxon>
        <taxon>Magnoliopsida</taxon>
        <taxon>Liliopsida</taxon>
        <taxon>Poales</taxon>
        <taxon>Poaceae</taxon>
        <taxon>PACMAD clade</taxon>
        <taxon>Arundinoideae</taxon>
        <taxon>Arundineae</taxon>
        <taxon>Arundo</taxon>
    </lineage>
</organism>
<name>A0A0A9FAM6_ARUDO</name>
<protein>
    <submittedName>
        <fullName evidence="1">Uncharacterized protein</fullName>
    </submittedName>
</protein>
<sequence>MNFPVCLCKSALLHLHTATPSNVNRGHVDHMHLYLLDKTLVLTNSFGGSFDTIVYRTSRGRSSNRMIGLPFLRIASPQAWSVLVSWLVRLFVISKPYY</sequence>